<evidence type="ECO:0000313" key="2">
    <source>
        <dbReference type="Proteomes" id="UP000320390"/>
    </source>
</evidence>
<accession>A0A518ENH0</accession>
<dbReference type="Proteomes" id="UP000320390">
    <property type="component" value="Chromosome"/>
</dbReference>
<sequence>MDHGSILTRDTRSDMQLTLIALALSAAAGSSPQETPLATSRLAIVLDGETGRPIPGATVYAVQESEIPVWGKRWFRAAVVTDADGRARVPQKSEVGDYSWLMAEAEGYGTCSTSDEDGPEPAEFRLERETPITIEVVDFLGRPLPLAHLGVCFGCGHTPDLVSAVTGPDGRATLFGVTDYDGGIEDLYVVHPELSQPSYDSVPYGDVVDGVARYHGEPGFVVTGCVLLPSGKPAVGHGVGNNETHRGHWAVTDERGEFRLFGCEPLGADSLMVVTPGEERRTFFHGALPDVYRTLQLDGTDQPEAFVDGQEGTKLPTAIARVQITAPNPQDQDLPARLQRIVVEAWEETTGMAFWGETDASGAVDFELPAGRYAVRVDGPASPYPAVMAGRVTVEPGENEAPITLTCDLPTPRVCSLEVLGLRPGESLELMTAAGPYLLHDLPEGPEIRVPTFLLPSGRWSAYTYRAGEDGVQRRLQIPVSRDIMATLELRVPE</sequence>
<dbReference type="EMBL" id="CP036434">
    <property type="protein sequence ID" value="QDV05624.1"/>
    <property type="molecule type" value="Genomic_DNA"/>
</dbReference>
<dbReference type="InterPro" id="IPR008969">
    <property type="entry name" value="CarboxyPept-like_regulatory"/>
</dbReference>
<organism evidence="1 2">
    <name type="scientific">Saltatorellus ferox</name>
    <dbReference type="NCBI Taxonomy" id="2528018"/>
    <lineage>
        <taxon>Bacteria</taxon>
        <taxon>Pseudomonadati</taxon>
        <taxon>Planctomycetota</taxon>
        <taxon>Planctomycetia</taxon>
        <taxon>Planctomycetia incertae sedis</taxon>
        <taxon>Saltatorellus</taxon>
    </lineage>
</organism>
<proteinExistence type="predicted"/>
<evidence type="ECO:0000313" key="1">
    <source>
        <dbReference type="EMBL" id="QDV05624.1"/>
    </source>
</evidence>
<gene>
    <name evidence="1" type="ORF">Poly30_11230</name>
</gene>
<dbReference type="AlphaFoldDB" id="A0A518ENH0"/>
<keyword evidence="2" id="KW-1185">Reference proteome</keyword>
<evidence type="ECO:0008006" key="3">
    <source>
        <dbReference type="Google" id="ProtNLM"/>
    </source>
</evidence>
<name>A0A518ENH0_9BACT</name>
<reference evidence="1 2" key="1">
    <citation type="submission" date="2019-02" db="EMBL/GenBank/DDBJ databases">
        <title>Deep-cultivation of Planctomycetes and their phenomic and genomic characterization uncovers novel biology.</title>
        <authorList>
            <person name="Wiegand S."/>
            <person name="Jogler M."/>
            <person name="Boedeker C."/>
            <person name="Pinto D."/>
            <person name="Vollmers J."/>
            <person name="Rivas-Marin E."/>
            <person name="Kohn T."/>
            <person name="Peeters S.H."/>
            <person name="Heuer A."/>
            <person name="Rast P."/>
            <person name="Oberbeckmann S."/>
            <person name="Bunk B."/>
            <person name="Jeske O."/>
            <person name="Meyerdierks A."/>
            <person name="Storesund J.E."/>
            <person name="Kallscheuer N."/>
            <person name="Luecker S."/>
            <person name="Lage O.M."/>
            <person name="Pohl T."/>
            <person name="Merkel B.J."/>
            <person name="Hornburger P."/>
            <person name="Mueller R.-W."/>
            <person name="Bruemmer F."/>
            <person name="Labrenz M."/>
            <person name="Spormann A.M."/>
            <person name="Op den Camp H."/>
            <person name="Overmann J."/>
            <person name="Amann R."/>
            <person name="Jetten M.S.M."/>
            <person name="Mascher T."/>
            <person name="Medema M.H."/>
            <person name="Devos D.P."/>
            <person name="Kaster A.-K."/>
            <person name="Ovreas L."/>
            <person name="Rohde M."/>
            <person name="Galperin M.Y."/>
            <person name="Jogler C."/>
        </authorList>
    </citation>
    <scope>NUCLEOTIDE SEQUENCE [LARGE SCALE GENOMIC DNA]</scope>
    <source>
        <strain evidence="1 2">Poly30</strain>
    </source>
</reference>
<protein>
    <recommendedName>
        <fullName evidence="3">Carboxypeptidase regulatory-like domain-containing protein</fullName>
    </recommendedName>
</protein>
<dbReference type="SUPFAM" id="SSF49464">
    <property type="entry name" value="Carboxypeptidase regulatory domain-like"/>
    <property type="match status" value="1"/>
</dbReference>